<reference evidence="2 3" key="1">
    <citation type="journal article" date="2013" name="BMC Genomics">
        <title>Reconstruction of the lipid metabolism for the microalga Monoraphidium neglectum from its genome sequence reveals characteristics suitable for biofuel production.</title>
        <authorList>
            <person name="Bogen C."/>
            <person name="Al-Dilaimi A."/>
            <person name="Albersmeier A."/>
            <person name="Wichmann J."/>
            <person name="Grundmann M."/>
            <person name="Rupp O."/>
            <person name="Lauersen K.J."/>
            <person name="Blifernez-Klassen O."/>
            <person name="Kalinowski J."/>
            <person name="Goesmann A."/>
            <person name="Mussgnug J.H."/>
            <person name="Kruse O."/>
        </authorList>
    </citation>
    <scope>NUCLEOTIDE SEQUENCE [LARGE SCALE GENOMIC DNA]</scope>
    <source>
        <strain evidence="2 3">SAG 48.87</strain>
    </source>
</reference>
<dbReference type="GO" id="GO:0005930">
    <property type="term" value="C:axoneme"/>
    <property type="evidence" value="ECO:0007669"/>
    <property type="project" value="UniProtKB-SubCell"/>
</dbReference>
<dbReference type="SUPFAM" id="SSF52047">
    <property type="entry name" value="RNI-like"/>
    <property type="match status" value="1"/>
</dbReference>
<dbReference type="InterPro" id="IPR032675">
    <property type="entry name" value="LRR_dom_sf"/>
</dbReference>
<sequence length="407" mass="42994">MMTSPCMTSCDIAGADPAAPLALALQHAPTTCAMCVRDLPDYLLEKILRLAFGGSLGRLTAAAPVCRRWRLLAHGTAEEASLRCDGSTTAAVLLLRRLAAGTSATAGGPNEPCLGTLEPPRLCLVRLVVAVKDAPWDAIRELLLALQIVDAATDSCVQFEYLELDLDTTESSTRIGVDADAVATLAPLGALRRLSSLSITSCTPALTGPLAAALAPRVTSLCLKWASIGATLEPVAALTNLRALSLGFRPLHIGADWLEPLLGLAGGLTSLELSATLNFLQGEDLQGALSIVGRLPLLRHLGVSGMNLVSLGPDGRPLVADLAPLAALSRLETVALRGGSCSIQRDATMREILRPVAALPALRTATLRLFARRWSFERDVPMDAATLRAWLAERGSRFRLKFPLEAP</sequence>
<dbReference type="Proteomes" id="UP000054498">
    <property type="component" value="Unassembled WGS sequence"/>
</dbReference>
<comment type="subcellular location">
    <subcellularLocation>
        <location evidence="1">Cytoplasm</location>
        <location evidence="1">Cytoskeleton</location>
        <location evidence="1">Cilium axoneme</location>
    </subcellularLocation>
</comment>
<evidence type="ECO:0000256" key="1">
    <source>
        <dbReference type="ARBA" id="ARBA00004430"/>
    </source>
</evidence>
<organism evidence="2 3">
    <name type="scientific">Monoraphidium neglectum</name>
    <dbReference type="NCBI Taxonomy" id="145388"/>
    <lineage>
        <taxon>Eukaryota</taxon>
        <taxon>Viridiplantae</taxon>
        <taxon>Chlorophyta</taxon>
        <taxon>core chlorophytes</taxon>
        <taxon>Chlorophyceae</taxon>
        <taxon>CS clade</taxon>
        <taxon>Sphaeropleales</taxon>
        <taxon>Selenastraceae</taxon>
        <taxon>Monoraphidium</taxon>
    </lineage>
</organism>
<proteinExistence type="predicted"/>
<keyword evidence="3" id="KW-1185">Reference proteome</keyword>
<dbReference type="KEGG" id="mng:MNEG_8259"/>
<evidence type="ECO:0000313" key="3">
    <source>
        <dbReference type="Proteomes" id="UP000054498"/>
    </source>
</evidence>
<dbReference type="GeneID" id="25741135"/>
<protein>
    <recommendedName>
        <fullName evidence="4">F-box domain-containing protein</fullName>
    </recommendedName>
</protein>
<dbReference type="AlphaFoldDB" id="A0A0D2M8X4"/>
<accession>A0A0D2M8X4</accession>
<gene>
    <name evidence="2" type="ORF">MNEG_8259</name>
</gene>
<dbReference type="Gene3D" id="3.80.10.10">
    <property type="entry name" value="Ribonuclease Inhibitor"/>
    <property type="match status" value="1"/>
</dbReference>
<dbReference type="EMBL" id="KK101768">
    <property type="protein sequence ID" value="KIY99699.1"/>
    <property type="molecule type" value="Genomic_DNA"/>
</dbReference>
<name>A0A0D2M8X4_9CHLO</name>
<dbReference type="RefSeq" id="XP_013898719.1">
    <property type="nucleotide sequence ID" value="XM_014043265.1"/>
</dbReference>
<evidence type="ECO:0008006" key="4">
    <source>
        <dbReference type="Google" id="ProtNLM"/>
    </source>
</evidence>
<evidence type="ECO:0000313" key="2">
    <source>
        <dbReference type="EMBL" id="KIY99699.1"/>
    </source>
</evidence>